<organism evidence="1 2">
    <name type="scientific">Collybia nuda</name>
    <dbReference type="NCBI Taxonomy" id="64659"/>
    <lineage>
        <taxon>Eukaryota</taxon>
        <taxon>Fungi</taxon>
        <taxon>Dikarya</taxon>
        <taxon>Basidiomycota</taxon>
        <taxon>Agaricomycotina</taxon>
        <taxon>Agaricomycetes</taxon>
        <taxon>Agaricomycetidae</taxon>
        <taxon>Agaricales</taxon>
        <taxon>Tricholomatineae</taxon>
        <taxon>Clitocybaceae</taxon>
        <taxon>Collybia</taxon>
    </lineage>
</organism>
<protein>
    <recommendedName>
        <fullName evidence="3">F-box domain-containing protein</fullName>
    </recommendedName>
</protein>
<dbReference type="AlphaFoldDB" id="A0A9P6CKP9"/>
<evidence type="ECO:0000313" key="2">
    <source>
        <dbReference type="Proteomes" id="UP000807353"/>
    </source>
</evidence>
<dbReference type="Gene3D" id="1.20.1280.50">
    <property type="match status" value="1"/>
</dbReference>
<evidence type="ECO:0000313" key="1">
    <source>
        <dbReference type="EMBL" id="KAF9465565.1"/>
    </source>
</evidence>
<comment type="caution">
    <text evidence="1">The sequence shown here is derived from an EMBL/GenBank/DDBJ whole genome shotgun (WGS) entry which is preliminary data.</text>
</comment>
<evidence type="ECO:0008006" key="3">
    <source>
        <dbReference type="Google" id="ProtNLM"/>
    </source>
</evidence>
<dbReference type="EMBL" id="MU150246">
    <property type="protein sequence ID" value="KAF9465565.1"/>
    <property type="molecule type" value="Genomic_DNA"/>
</dbReference>
<reference evidence="1" key="1">
    <citation type="submission" date="2020-11" db="EMBL/GenBank/DDBJ databases">
        <authorList>
            <consortium name="DOE Joint Genome Institute"/>
            <person name="Ahrendt S."/>
            <person name="Riley R."/>
            <person name="Andreopoulos W."/>
            <person name="Labutti K."/>
            <person name="Pangilinan J."/>
            <person name="Ruiz-Duenas F.J."/>
            <person name="Barrasa J.M."/>
            <person name="Sanchez-Garcia M."/>
            <person name="Camarero S."/>
            <person name="Miyauchi S."/>
            <person name="Serrano A."/>
            <person name="Linde D."/>
            <person name="Babiker R."/>
            <person name="Drula E."/>
            <person name="Ayuso-Fernandez I."/>
            <person name="Pacheco R."/>
            <person name="Padilla G."/>
            <person name="Ferreira P."/>
            <person name="Barriuso J."/>
            <person name="Kellner H."/>
            <person name="Castanera R."/>
            <person name="Alfaro M."/>
            <person name="Ramirez L."/>
            <person name="Pisabarro A.G."/>
            <person name="Kuo A."/>
            <person name="Tritt A."/>
            <person name="Lipzen A."/>
            <person name="He G."/>
            <person name="Yan M."/>
            <person name="Ng V."/>
            <person name="Cullen D."/>
            <person name="Martin F."/>
            <person name="Rosso M.-N."/>
            <person name="Henrissat B."/>
            <person name="Hibbett D."/>
            <person name="Martinez A.T."/>
            <person name="Grigoriev I.V."/>
        </authorList>
    </citation>
    <scope>NUCLEOTIDE SEQUENCE</scope>
    <source>
        <strain evidence="1">CBS 247.69</strain>
    </source>
</reference>
<sequence>MGVFPVLPKTYIPAIKSTVCSQTVIPPIRGIIDTLPIEVLGEIFVHCLPRSNIAPPIPTLQTAPLQLCHVSSRWKRIAMSMPSLWTMIILAPMPNVPEAAYLSMIAMFIDLSKSRPLRIDISMEEDDDLEILIKGFSLILPEIDRWKYANIIMSEEICELLVGAPVGPKPLLEELFLDMLPYDQRLEDADHLPATFSKFPRLHVLKLYPDFFAPFNGIPWSQLIDIYICTGIPIDEVFEILGQCRRLVRCVLGSVIEPTSDTKPYDVVLPSLASLQMRLEWDVTCFLSCLTCPALVQLSLGCSHAPPIRAPNVLKKFLSRSSCKLEEFHWKLGGVAESEIIDCMKMPALQHVKTLIIHSLDLSISTIKLLTHEDNETTTVFMPFLEELRLGFDNIPDGLVSDMVLSRYEAPGRGTTATSTKKPVNLKYVEMVFGQFERFIHGKLLVRSRHRADIAKLGFISGDDLKIILSFATFIPSLQRGGLGGLGAYEYDFPLAGAAASEALQSILVPGNHEPYRSTLTESRRRLREFSALHSAATVTPEKRRSSLSRDVPLWSAIDPEHMGLISTALNDFKHIRYLDPETYGVLHQEERIWSSEIIEVIKAGEPQRRLTMFTHHALTLKDVSHSRYYDGPSSSAFATELTNRPC</sequence>
<keyword evidence="2" id="KW-1185">Reference proteome</keyword>
<dbReference type="Proteomes" id="UP000807353">
    <property type="component" value="Unassembled WGS sequence"/>
</dbReference>
<dbReference type="PANTHER" id="PTHR37844:SF2">
    <property type="entry name" value="SER_THR PROTEIN PHOSPHATASE SUPERFAMILY (AFU_ORTHOLOGUE AFUA_1G14840)"/>
    <property type="match status" value="1"/>
</dbReference>
<proteinExistence type="predicted"/>
<name>A0A9P6CKP9_9AGAR</name>
<gene>
    <name evidence="1" type="ORF">BDZ94DRAFT_1306919</name>
</gene>
<accession>A0A9P6CKP9</accession>
<dbReference type="OrthoDB" id="2269034at2759"/>
<dbReference type="PANTHER" id="PTHR37844">
    <property type="entry name" value="SER/THR PROTEIN PHOSPHATASE SUPERFAMILY (AFU_ORTHOLOGUE AFUA_1G14840)"/>
    <property type="match status" value="1"/>
</dbReference>